<dbReference type="Proteomes" id="UP000183642">
    <property type="component" value="Unassembled WGS sequence"/>
</dbReference>
<keyword evidence="2" id="KW-1185">Reference proteome</keyword>
<name>A0A1I5HXX1_9ACTN</name>
<reference evidence="2" key="1">
    <citation type="submission" date="2016-10" db="EMBL/GenBank/DDBJ databases">
        <authorList>
            <person name="Varghese N."/>
            <person name="Submissions S."/>
        </authorList>
    </citation>
    <scope>NUCLEOTIDE SEQUENCE [LARGE SCALE GENOMIC DNA]</scope>
    <source>
        <strain evidence="2">DSM 43161</strain>
    </source>
</reference>
<accession>A0A1I5HXX1</accession>
<gene>
    <name evidence="1" type="ORF">SAMN05660359_04103</name>
</gene>
<evidence type="ECO:0000313" key="2">
    <source>
        <dbReference type="Proteomes" id="UP000183642"/>
    </source>
</evidence>
<organism evidence="1 2">
    <name type="scientific">Geodermatophilus obscurus</name>
    <dbReference type="NCBI Taxonomy" id="1861"/>
    <lineage>
        <taxon>Bacteria</taxon>
        <taxon>Bacillati</taxon>
        <taxon>Actinomycetota</taxon>
        <taxon>Actinomycetes</taxon>
        <taxon>Geodermatophilales</taxon>
        <taxon>Geodermatophilaceae</taxon>
        <taxon>Geodermatophilus</taxon>
    </lineage>
</organism>
<evidence type="ECO:0000313" key="1">
    <source>
        <dbReference type="EMBL" id="SFO53135.1"/>
    </source>
</evidence>
<dbReference type="OrthoDB" id="4464348at2"/>
<proteinExistence type="predicted"/>
<evidence type="ECO:0008006" key="3">
    <source>
        <dbReference type="Google" id="ProtNLM"/>
    </source>
</evidence>
<protein>
    <recommendedName>
        <fullName evidence="3">EVE domain-containing protein</fullName>
    </recommendedName>
</protein>
<dbReference type="AlphaFoldDB" id="A0A1I5HXX1"/>
<dbReference type="RefSeq" id="WP_075015509.1">
    <property type="nucleotide sequence ID" value="NZ_FOWE01000011.1"/>
</dbReference>
<dbReference type="EMBL" id="FOWE01000011">
    <property type="protein sequence ID" value="SFO53135.1"/>
    <property type="molecule type" value="Genomic_DNA"/>
</dbReference>
<sequence>MPRLHAADVGCWVVKTARPPDAVVPGWRPGEEREVARCLRPSYRLGLMRPGQPVLLWLSGRDRPGVHATGVLAGEVGSDGDGPVVVVRFTLLPAHVPRADLLADPAVRDAEVLRMPAGSNPSSLTPPQYAAVLAHLP</sequence>